<keyword evidence="4" id="KW-1134">Transmembrane beta strand</keyword>
<dbReference type="EMBL" id="RCCI01000004">
    <property type="protein sequence ID" value="RLJ68273.1"/>
    <property type="molecule type" value="Genomic_DNA"/>
</dbReference>
<dbReference type="Pfam" id="PF02321">
    <property type="entry name" value="OEP"/>
    <property type="match status" value="2"/>
</dbReference>
<gene>
    <name evidence="10" type="ORF">DFR35_0831</name>
</gene>
<evidence type="ECO:0000256" key="3">
    <source>
        <dbReference type="ARBA" id="ARBA00022448"/>
    </source>
</evidence>
<dbReference type="SUPFAM" id="SSF54427">
    <property type="entry name" value="NTF2-like"/>
    <property type="match status" value="1"/>
</dbReference>
<dbReference type="InterPro" id="IPR032710">
    <property type="entry name" value="NTF2-like_dom_sf"/>
</dbReference>
<dbReference type="PANTHER" id="PTHR30026">
    <property type="entry name" value="OUTER MEMBRANE PROTEIN TOLC"/>
    <property type="match status" value="1"/>
</dbReference>
<sequence length="651" mass="72271">MLSSYRCWIAVLLSLPALALAQPAAPQSLKDIAQQAILSNPEVLQRWHAYLAADGERDAAFGNYLPRLDFTAGYGKERQDAPKLSYEYTVNSRSLTLTQMLYDGFATRNEVKRLDHSRRVRMFELYDASENAALEAARAYLDVLRYRRLVTLAEDNYVRHRAVFDQIQQKVQVGVGRRVDLEQAAGRLALAESNLLTETANLHDVSARFQRIIGFGPAKTMEEPTPLSKNLPPDIAGALRQAQQGNPTLQAAIENVRAADAARDVRKAAYQPRLDLRVRRDDGDNMRSIAGRSNYDTAEVVLSWNLLNGLSDVARSRQYAEQYNVARDIRDKTCRDTRQVLTIAFNDVRKLTEQLNYLDQHQLSTEKVHEAYRKQFDIGQRTLLDLLDTENELFQAKRAYTNGSFDLSIAYARTHAGLGNLLTALGLSRAGEQTLAELANWTPAQDAAEYCPPEGMQIYVADKAALDARAQEMLKESAAATVAAMAAARPQQKSPPAAVIATPSAPKADMQAKPVAVPAPAPAEPAAVPSAPPATTVEAVLDNALKQWLAAWSTRDVEAYLNAYAPNFTPAGDISREAWSQKRRQVLGRTEKIAIEVKDVQFNVQGEHAEARFRQSYRAPSFSDVVLKTLSWQQIDGKWLIVAETAEPVRP</sequence>
<dbReference type="Proteomes" id="UP000268908">
    <property type="component" value="Unassembled WGS sequence"/>
</dbReference>
<dbReference type="InterPro" id="IPR051906">
    <property type="entry name" value="TolC-like"/>
</dbReference>
<dbReference type="GO" id="GO:1990281">
    <property type="term" value="C:efflux pump complex"/>
    <property type="evidence" value="ECO:0007669"/>
    <property type="project" value="TreeGrafter"/>
</dbReference>
<dbReference type="SUPFAM" id="SSF56954">
    <property type="entry name" value="Outer membrane efflux proteins (OEP)"/>
    <property type="match status" value="1"/>
</dbReference>
<proteinExistence type="inferred from homology"/>
<evidence type="ECO:0000256" key="8">
    <source>
        <dbReference type="SAM" id="SignalP"/>
    </source>
</evidence>
<dbReference type="GO" id="GO:0009279">
    <property type="term" value="C:cell outer membrane"/>
    <property type="evidence" value="ECO:0007669"/>
    <property type="project" value="UniProtKB-SubCell"/>
</dbReference>
<protein>
    <submittedName>
        <fullName evidence="10">Adhesin transport system outer membrane protein</fullName>
    </submittedName>
</protein>
<keyword evidence="11" id="KW-1185">Reference proteome</keyword>
<keyword evidence="7" id="KW-0998">Cell outer membrane</keyword>
<dbReference type="InterPro" id="IPR010130">
    <property type="entry name" value="T1SS_OMP_TolC"/>
</dbReference>
<dbReference type="Pfam" id="PF24125">
    <property type="entry name" value="Cds6_C"/>
    <property type="match status" value="1"/>
</dbReference>
<dbReference type="InterPro" id="IPR056203">
    <property type="entry name" value="Cds6_C"/>
</dbReference>
<dbReference type="NCBIfam" id="TIGR01844">
    <property type="entry name" value="type_I_sec_TolC"/>
    <property type="match status" value="1"/>
</dbReference>
<evidence type="ECO:0000256" key="4">
    <source>
        <dbReference type="ARBA" id="ARBA00022452"/>
    </source>
</evidence>
<feature type="domain" description="Cds6 C-terminal" evidence="9">
    <location>
        <begin position="543"/>
        <end position="644"/>
    </location>
</feature>
<evidence type="ECO:0000256" key="1">
    <source>
        <dbReference type="ARBA" id="ARBA00004442"/>
    </source>
</evidence>
<name>A0A497XK03_9PROT</name>
<accession>A0A497XK03</accession>
<keyword evidence="6" id="KW-0472">Membrane</keyword>
<comment type="similarity">
    <text evidence="2">Belongs to the outer membrane factor (OMF) (TC 1.B.17) family.</text>
</comment>
<evidence type="ECO:0000313" key="10">
    <source>
        <dbReference type="EMBL" id="RLJ68273.1"/>
    </source>
</evidence>
<keyword evidence="8" id="KW-0732">Signal</keyword>
<dbReference type="PANTHER" id="PTHR30026:SF22">
    <property type="entry name" value="OUTER MEMBRANE EFFLUX PROTEIN"/>
    <property type="match status" value="1"/>
</dbReference>
<reference evidence="10 11" key="1">
    <citation type="submission" date="2018-10" db="EMBL/GenBank/DDBJ databases">
        <title>Genomic Encyclopedia of Type Strains, Phase IV (KMG-IV): sequencing the most valuable type-strain genomes for metagenomic binning, comparative biology and taxonomic classification.</title>
        <authorList>
            <person name="Goeker M."/>
        </authorList>
    </citation>
    <scope>NUCLEOTIDE SEQUENCE [LARGE SCALE GENOMIC DNA]</scope>
    <source>
        <strain evidence="10 11">DSM 26916</strain>
    </source>
</reference>
<comment type="subcellular location">
    <subcellularLocation>
        <location evidence="1">Cell outer membrane</location>
    </subcellularLocation>
</comment>
<dbReference type="GO" id="GO:0015288">
    <property type="term" value="F:porin activity"/>
    <property type="evidence" value="ECO:0007669"/>
    <property type="project" value="TreeGrafter"/>
</dbReference>
<feature type="signal peptide" evidence="8">
    <location>
        <begin position="1"/>
        <end position="21"/>
    </location>
</feature>
<evidence type="ECO:0000256" key="2">
    <source>
        <dbReference type="ARBA" id="ARBA00007613"/>
    </source>
</evidence>
<organism evidence="10 11">
    <name type="scientific">Sulfurisoma sediminicola</name>
    <dbReference type="NCBI Taxonomy" id="1381557"/>
    <lineage>
        <taxon>Bacteria</taxon>
        <taxon>Pseudomonadati</taxon>
        <taxon>Pseudomonadota</taxon>
        <taxon>Betaproteobacteria</taxon>
        <taxon>Nitrosomonadales</taxon>
        <taxon>Sterolibacteriaceae</taxon>
        <taxon>Sulfurisoma</taxon>
    </lineage>
</organism>
<dbReference type="InterPro" id="IPR003423">
    <property type="entry name" value="OMP_efflux"/>
</dbReference>
<dbReference type="Gene3D" id="1.20.1600.10">
    <property type="entry name" value="Outer membrane efflux proteins (OEP)"/>
    <property type="match status" value="1"/>
</dbReference>
<evidence type="ECO:0000256" key="6">
    <source>
        <dbReference type="ARBA" id="ARBA00023136"/>
    </source>
</evidence>
<comment type="caution">
    <text evidence="10">The sequence shown here is derived from an EMBL/GenBank/DDBJ whole genome shotgun (WGS) entry which is preliminary data.</text>
</comment>
<evidence type="ECO:0000256" key="5">
    <source>
        <dbReference type="ARBA" id="ARBA00022692"/>
    </source>
</evidence>
<dbReference type="GO" id="GO:0015562">
    <property type="term" value="F:efflux transmembrane transporter activity"/>
    <property type="evidence" value="ECO:0007669"/>
    <property type="project" value="InterPro"/>
</dbReference>
<keyword evidence="5" id="KW-0812">Transmembrane</keyword>
<evidence type="ECO:0000256" key="7">
    <source>
        <dbReference type="ARBA" id="ARBA00023237"/>
    </source>
</evidence>
<dbReference type="Gene3D" id="3.10.450.50">
    <property type="match status" value="1"/>
</dbReference>
<keyword evidence="3" id="KW-0813">Transport</keyword>
<evidence type="ECO:0000313" key="11">
    <source>
        <dbReference type="Proteomes" id="UP000268908"/>
    </source>
</evidence>
<dbReference type="AlphaFoldDB" id="A0A497XK03"/>
<feature type="chain" id="PRO_5019746484" evidence="8">
    <location>
        <begin position="22"/>
        <end position="651"/>
    </location>
</feature>
<evidence type="ECO:0000259" key="9">
    <source>
        <dbReference type="Pfam" id="PF24125"/>
    </source>
</evidence>